<evidence type="ECO:0000256" key="5">
    <source>
        <dbReference type="ARBA" id="ARBA00023136"/>
    </source>
</evidence>
<keyword evidence="4 7" id="KW-0406">Ion transport</keyword>
<organism evidence="8 9">
    <name type="scientific">Adhaeribacter aerolatus</name>
    <dbReference type="NCBI Taxonomy" id="670289"/>
    <lineage>
        <taxon>Bacteria</taxon>
        <taxon>Pseudomonadati</taxon>
        <taxon>Bacteroidota</taxon>
        <taxon>Cytophagia</taxon>
        <taxon>Cytophagales</taxon>
        <taxon>Hymenobacteraceae</taxon>
        <taxon>Adhaeribacter</taxon>
    </lineage>
</organism>
<dbReference type="AlphaFoldDB" id="A0A512AYR5"/>
<keyword evidence="3 7" id="KW-0375">Hydrogen ion transport</keyword>
<evidence type="ECO:0000313" key="9">
    <source>
        <dbReference type="Proteomes" id="UP000321532"/>
    </source>
</evidence>
<dbReference type="Proteomes" id="UP000321532">
    <property type="component" value="Unassembled WGS sequence"/>
</dbReference>
<dbReference type="InterPro" id="IPR020781">
    <property type="entry name" value="ATPase_OSCP/d_CS"/>
</dbReference>
<dbReference type="PRINTS" id="PR00125">
    <property type="entry name" value="ATPASEDELTA"/>
</dbReference>
<dbReference type="GO" id="GO:0046933">
    <property type="term" value="F:proton-transporting ATP synthase activity, rotational mechanism"/>
    <property type="evidence" value="ECO:0007669"/>
    <property type="project" value="UniProtKB-UniRule"/>
</dbReference>
<evidence type="ECO:0000256" key="2">
    <source>
        <dbReference type="ARBA" id="ARBA00022448"/>
    </source>
</evidence>
<dbReference type="OrthoDB" id="9802471at2"/>
<evidence type="ECO:0000313" key="8">
    <source>
        <dbReference type="EMBL" id="GEO04862.1"/>
    </source>
</evidence>
<dbReference type="Gene3D" id="1.10.520.20">
    <property type="entry name" value="N-terminal domain of the delta subunit of the F1F0-ATP synthase"/>
    <property type="match status" value="1"/>
</dbReference>
<comment type="subcellular location">
    <subcellularLocation>
        <location evidence="7">Cell membrane</location>
        <topology evidence="7">Peripheral membrane protein</topology>
    </subcellularLocation>
    <subcellularLocation>
        <location evidence="1">Membrane</location>
    </subcellularLocation>
</comment>
<protein>
    <recommendedName>
        <fullName evidence="7">ATP synthase subunit delta</fullName>
    </recommendedName>
    <alternativeName>
        <fullName evidence="7">ATP synthase F(1) sector subunit delta</fullName>
    </alternativeName>
    <alternativeName>
        <fullName evidence="7">F-type ATPase subunit delta</fullName>
        <shortName evidence="7">F-ATPase subunit delta</shortName>
    </alternativeName>
</protein>
<name>A0A512AYR5_9BACT</name>
<dbReference type="EMBL" id="BJYS01000018">
    <property type="protein sequence ID" value="GEO04862.1"/>
    <property type="molecule type" value="Genomic_DNA"/>
</dbReference>
<dbReference type="Pfam" id="PF00213">
    <property type="entry name" value="OSCP"/>
    <property type="match status" value="1"/>
</dbReference>
<keyword evidence="2 7" id="KW-0813">Transport</keyword>
<dbReference type="InterPro" id="IPR026015">
    <property type="entry name" value="ATP_synth_OSCP/delta_N_sf"/>
</dbReference>
<dbReference type="InterPro" id="IPR000711">
    <property type="entry name" value="ATPase_OSCP/dsu"/>
</dbReference>
<keyword evidence="7" id="KW-0139">CF(1)</keyword>
<gene>
    <name evidence="7 8" type="primary">atpH</name>
    <name evidence="8" type="ORF">AAE02nite_25260</name>
</gene>
<reference evidence="8 9" key="1">
    <citation type="submission" date="2019-07" db="EMBL/GenBank/DDBJ databases">
        <title>Whole genome shotgun sequence of Adhaeribacter aerolatus NBRC 106133.</title>
        <authorList>
            <person name="Hosoyama A."/>
            <person name="Uohara A."/>
            <person name="Ohji S."/>
            <person name="Ichikawa N."/>
        </authorList>
    </citation>
    <scope>NUCLEOTIDE SEQUENCE [LARGE SCALE GENOMIC DNA]</scope>
    <source>
        <strain evidence="8 9">NBRC 106133</strain>
    </source>
</reference>
<evidence type="ECO:0000256" key="7">
    <source>
        <dbReference type="HAMAP-Rule" id="MF_01416"/>
    </source>
</evidence>
<keyword evidence="9" id="KW-1185">Reference proteome</keyword>
<dbReference type="GO" id="GO:0005886">
    <property type="term" value="C:plasma membrane"/>
    <property type="evidence" value="ECO:0007669"/>
    <property type="project" value="UniProtKB-SubCell"/>
</dbReference>
<dbReference type="PANTHER" id="PTHR11910">
    <property type="entry name" value="ATP SYNTHASE DELTA CHAIN"/>
    <property type="match status" value="1"/>
</dbReference>
<keyword evidence="5 7" id="KW-0472">Membrane</keyword>
<dbReference type="HAMAP" id="MF_01416">
    <property type="entry name" value="ATP_synth_delta_bact"/>
    <property type="match status" value="1"/>
</dbReference>
<dbReference type="RefSeq" id="WP_146898124.1">
    <property type="nucleotide sequence ID" value="NZ_BJYS01000018.1"/>
</dbReference>
<proteinExistence type="inferred from homology"/>
<comment type="function">
    <text evidence="7">This protein is part of the stalk that links CF(0) to CF(1). It either transmits conformational changes from CF(0) to CF(1) or is implicated in proton conduction.</text>
</comment>
<evidence type="ECO:0000256" key="6">
    <source>
        <dbReference type="ARBA" id="ARBA00023310"/>
    </source>
</evidence>
<evidence type="ECO:0000256" key="4">
    <source>
        <dbReference type="ARBA" id="ARBA00023065"/>
    </source>
</evidence>
<accession>A0A512AYR5</accession>
<sequence>MSDIRVASRYAKSLLDLALEKGLLEQVYQDMVLFAKTVKDNRDFELFLTNPIINHGKKLAILKSLFTGKVSDLTLKFFLLVTEKNREAILASVSTEFIKQYNQYKGILIAHVTTAVPLTPELRAQLIQRLAQQTGKTIQLQENVDPALIGGLVVRIGDLQVDDSIKTSLRNLKNKFKENPYINKL</sequence>
<evidence type="ECO:0000256" key="3">
    <source>
        <dbReference type="ARBA" id="ARBA00022781"/>
    </source>
</evidence>
<comment type="similarity">
    <text evidence="7">Belongs to the ATPase delta chain family.</text>
</comment>
<keyword evidence="7" id="KW-1003">Cell membrane</keyword>
<comment type="caution">
    <text evidence="8">The sequence shown here is derived from an EMBL/GenBank/DDBJ whole genome shotgun (WGS) entry which is preliminary data.</text>
</comment>
<dbReference type="PROSITE" id="PS00389">
    <property type="entry name" value="ATPASE_DELTA"/>
    <property type="match status" value="1"/>
</dbReference>
<dbReference type="GO" id="GO:0045259">
    <property type="term" value="C:proton-transporting ATP synthase complex"/>
    <property type="evidence" value="ECO:0007669"/>
    <property type="project" value="UniProtKB-KW"/>
</dbReference>
<keyword evidence="6 7" id="KW-0066">ATP synthesis</keyword>
<comment type="function">
    <text evidence="7">F(1)F(0) ATP synthase produces ATP from ADP in the presence of a proton or sodium gradient. F-type ATPases consist of two structural domains, F(1) containing the extramembraneous catalytic core and F(0) containing the membrane proton channel, linked together by a central stalk and a peripheral stalk. During catalysis, ATP synthesis in the catalytic domain of F(1) is coupled via a rotary mechanism of the central stalk subunits to proton translocation.</text>
</comment>
<evidence type="ECO:0000256" key="1">
    <source>
        <dbReference type="ARBA" id="ARBA00004370"/>
    </source>
</evidence>
<dbReference type="NCBIfam" id="TIGR01145">
    <property type="entry name" value="ATP_synt_delta"/>
    <property type="match status" value="1"/>
</dbReference>
<dbReference type="SUPFAM" id="SSF47928">
    <property type="entry name" value="N-terminal domain of the delta subunit of the F1F0-ATP synthase"/>
    <property type="match status" value="1"/>
</dbReference>